<sequence length="247" mass="28561">MSCYNKVREFLNMWNEAQKQTGQYESARGFGAMLALLRMRGLDNQMSMGRMLVSIDQDLLEPWSGWPRSDTSQMIPHSPSAPYSIYGIEYVLTTTWQMKAPVPFSDINKPNRTQSSEKCRYKCNVVLNAVFWLDDYFHVDEWEPWVYGAATKPETRQHLGWLLEYADGLCPLSLLAQDHLADYPQIARVEMLWAWFEQHPHRTVKTLFELSAAGLSNVDLENDPQGVWGETSDRIRKIASELQRLHA</sequence>
<evidence type="ECO:0000313" key="2">
    <source>
        <dbReference type="Proteomes" id="UP000799766"/>
    </source>
</evidence>
<dbReference type="Proteomes" id="UP000799766">
    <property type="component" value="Unassembled WGS sequence"/>
</dbReference>
<dbReference type="EMBL" id="MU001670">
    <property type="protein sequence ID" value="KAF2461768.1"/>
    <property type="molecule type" value="Genomic_DNA"/>
</dbReference>
<proteinExistence type="predicted"/>
<organism evidence="1 2">
    <name type="scientific">Lineolata rhizophorae</name>
    <dbReference type="NCBI Taxonomy" id="578093"/>
    <lineage>
        <taxon>Eukaryota</taxon>
        <taxon>Fungi</taxon>
        <taxon>Dikarya</taxon>
        <taxon>Ascomycota</taxon>
        <taxon>Pezizomycotina</taxon>
        <taxon>Dothideomycetes</taxon>
        <taxon>Dothideomycetes incertae sedis</taxon>
        <taxon>Lineolatales</taxon>
        <taxon>Lineolataceae</taxon>
        <taxon>Lineolata</taxon>
    </lineage>
</organism>
<reference evidence="1" key="1">
    <citation type="journal article" date="2020" name="Stud. Mycol.">
        <title>101 Dothideomycetes genomes: a test case for predicting lifestyles and emergence of pathogens.</title>
        <authorList>
            <person name="Haridas S."/>
            <person name="Albert R."/>
            <person name="Binder M."/>
            <person name="Bloem J."/>
            <person name="Labutti K."/>
            <person name="Salamov A."/>
            <person name="Andreopoulos B."/>
            <person name="Baker S."/>
            <person name="Barry K."/>
            <person name="Bills G."/>
            <person name="Bluhm B."/>
            <person name="Cannon C."/>
            <person name="Castanera R."/>
            <person name="Culley D."/>
            <person name="Daum C."/>
            <person name="Ezra D."/>
            <person name="Gonzalez J."/>
            <person name="Henrissat B."/>
            <person name="Kuo A."/>
            <person name="Liang C."/>
            <person name="Lipzen A."/>
            <person name="Lutzoni F."/>
            <person name="Magnuson J."/>
            <person name="Mondo S."/>
            <person name="Nolan M."/>
            <person name="Ohm R."/>
            <person name="Pangilinan J."/>
            <person name="Park H.-J."/>
            <person name="Ramirez L."/>
            <person name="Alfaro M."/>
            <person name="Sun H."/>
            <person name="Tritt A."/>
            <person name="Yoshinaga Y."/>
            <person name="Zwiers L.-H."/>
            <person name="Turgeon B."/>
            <person name="Goodwin S."/>
            <person name="Spatafora J."/>
            <person name="Crous P."/>
            <person name="Grigoriev I."/>
        </authorList>
    </citation>
    <scope>NUCLEOTIDE SEQUENCE</scope>
    <source>
        <strain evidence="1">ATCC 16933</strain>
    </source>
</reference>
<dbReference type="AlphaFoldDB" id="A0A6A6PCU5"/>
<protein>
    <submittedName>
        <fullName evidence="1">Uncharacterized protein</fullName>
    </submittedName>
</protein>
<name>A0A6A6PCU5_9PEZI</name>
<keyword evidence="2" id="KW-1185">Reference proteome</keyword>
<gene>
    <name evidence="1" type="ORF">BDY21DRAFT_367967</name>
</gene>
<evidence type="ECO:0000313" key="1">
    <source>
        <dbReference type="EMBL" id="KAF2461768.1"/>
    </source>
</evidence>
<accession>A0A6A6PCU5</accession>